<dbReference type="SUPFAM" id="SSF53300">
    <property type="entry name" value="vWA-like"/>
    <property type="match status" value="1"/>
</dbReference>
<dbReference type="PROSITE" id="PS50234">
    <property type="entry name" value="VWFA"/>
    <property type="match status" value="1"/>
</dbReference>
<name>A0A1E2UQN8_9GAMM</name>
<dbReference type="InterPro" id="IPR036465">
    <property type="entry name" value="vWFA_dom_sf"/>
</dbReference>
<dbReference type="STRING" id="1818881.A3196_09845"/>
<accession>A0A1E2UQN8</accession>
<dbReference type="InterPro" id="IPR050768">
    <property type="entry name" value="UPF0353/GerABKA_families"/>
</dbReference>
<dbReference type="SMART" id="SM00327">
    <property type="entry name" value="VWA"/>
    <property type="match status" value="1"/>
</dbReference>
<dbReference type="Proteomes" id="UP000094849">
    <property type="component" value="Unassembled WGS sequence"/>
</dbReference>
<protein>
    <submittedName>
        <fullName evidence="7">VWA domain-containing protein</fullName>
    </submittedName>
</protein>
<feature type="transmembrane region" description="Helical" evidence="5">
    <location>
        <begin position="66"/>
        <end position="83"/>
    </location>
</feature>
<dbReference type="PANTHER" id="PTHR22550:SF5">
    <property type="entry name" value="LEUCINE ZIPPER PROTEIN 4"/>
    <property type="match status" value="1"/>
</dbReference>
<keyword evidence="8" id="KW-1185">Reference proteome</keyword>
<keyword evidence="4 5" id="KW-0472">Membrane</keyword>
<sequence>MFEFHWPWMALLLVLPLLVRLFWRRPATEQFETVEGLQATLLHPSLLHLEAAFQTKRPKVPLSKRLYLGLLSLIWLSLVLAMMRPQWLEPYTENRTAGYDLMLLVDASHSMNALDFTLDKKQVSRMQVVKGVVSKFIEGRQGDRVGLVIFGSRAYVLSPLTYDRKAVNSLLQNVVPRIAGDGTAIGDALGLGVKKLRERPAGSRVLVLIADGENTAGTIPPLRAAELAGQEQIRIYSIGVGSNKKRIPIKENGRIVTRTDLNFNEQAMRDIAEAGGGAYFRATDTEALEKIYQKIDELEKTEAESRTVYVPQPLYHWPLTAALLLLLILGIYPEGRQRQLKGGGYV</sequence>
<dbReference type="InterPro" id="IPR002035">
    <property type="entry name" value="VWF_A"/>
</dbReference>
<dbReference type="Pfam" id="PF00092">
    <property type="entry name" value="VWA"/>
    <property type="match status" value="1"/>
</dbReference>
<dbReference type="AlphaFoldDB" id="A0A1E2UQN8"/>
<evidence type="ECO:0000256" key="5">
    <source>
        <dbReference type="SAM" id="Phobius"/>
    </source>
</evidence>
<evidence type="ECO:0000256" key="2">
    <source>
        <dbReference type="ARBA" id="ARBA00022692"/>
    </source>
</evidence>
<feature type="transmembrane region" description="Helical" evidence="5">
    <location>
        <begin position="6"/>
        <end position="23"/>
    </location>
</feature>
<keyword evidence="3 5" id="KW-1133">Transmembrane helix</keyword>
<comment type="caution">
    <text evidence="7">The sequence shown here is derived from an EMBL/GenBank/DDBJ whole genome shotgun (WGS) entry which is preliminary data.</text>
</comment>
<evidence type="ECO:0000313" key="7">
    <source>
        <dbReference type="EMBL" id="ODB97043.1"/>
    </source>
</evidence>
<evidence type="ECO:0000259" key="6">
    <source>
        <dbReference type="PROSITE" id="PS50234"/>
    </source>
</evidence>
<keyword evidence="2 5" id="KW-0812">Transmembrane</keyword>
<organism evidence="7 8">
    <name type="scientific">Candidatus Thiodiazotropha endoloripes</name>
    <dbReference type="NCBI Taxonomy" id="1818881"/>
    <lineage>
        <taxon>Bacteria</taxon>
        <taxon>Pseudomonadati</taxon>
        <taxon>Pseudomonadota</taxon>
        <taxon>Gammaproteobacteria</taxon>
        <taxon>Chromatiales</taxon>
        <taxon>Sedimenticolaceae</taxon>
        <taxon>Candidatus Thiodiazotropha</taxon>
    </lineage>
</organism>
<evidence type="ECO:0000256" key="4">
    <source>
        <dbReference type="ARBA" id="ARBA00023136"/>
    </source>
</evidence>
<gene>
    <name evidence="7" type="ORF">A3196_09845</name>
</gene>
<dbReference type="RefSeq" id="WP_069024415.1">
    <property type="nucleotide sequence ID" value="NZ_LVJZ01000003.1"/>
</dbReference>
<dbReference type="Gene3D" id="3.40.50.410">
    <property type="entry name" value="von Willebrand factor, type A domain"/>
    <property type="match status" value="1"/>
</dbReference>
<evidence type="ECO:0000256" key="1">
    <source>
        <dbReference type="ARBA" id="ARBA00022475"/>
    </source>
</evidence>
<reference evidence="7 8" key="1">
    <citation type="submission" date="2016-03" db="EMBL/GenBank/DDBJ databases">
        <title>Chemosynthetic sulphur-oxidizing symbionts of marine invertebrate animals are capable of nitrogen fixation.</title>
        <authorList>
            <person name="Petersen J.M."/>
            <person name="Kemper A."/>
            <person name="Gruber-Vodicka H."/>
            <person name="Cardini U."/>
            <person name="Geest Mvander."/>
            <person name="Kleiner M."/>
            <person name="Bulgheresi S."/>
            <person name="Fussmann M."/>
            <person name="Herbold C."/>
            <person name="Seah B.K.B."/>
            <person name="Antony C.Paul."/>
            <person name="Liu D."/>
            <person name="Belitz A."/>
            <person name="Weber M."/>
        </authorList>
    </citation>
    <scope>NUCLEOTIDE SEQUENCE [LARGE SCALE GENOMIC DNA]</scope>
    <source>
        <strain evidence="7">G_D</strain>
    </source>
</reference>
<proteinExistence type="predicted"/>
<feature type="domain" description="VWFA" evidence="6">
    <location>
        <begin position="100"/>
        <end position="295"/>
    </location>
</feature>
<evidence type="ECO:0000313" key="8">
    <source>
        <dbReference type="Proteomes" id="UP000094849"/>
    </source>
</evidence>
<dbReference type="EMBL" id="LVJZ01000003">
    <property type="protein sequence ID" value="ODB97043.1"/>
    <property type="molecule type" value="Genomic_DNA"/>
</dbReference>
<dbReference type="PANTHER" id="PTHR22550">
    <property type="entry name" value="SPORE GERMINATION PROTEIN"/>
    <property type="match status" value="1"/>
</dbReference>
<evidence type="ECO:0000256" key="3">
    <source>
        <dbReference type="ARBA" id="ARBA00022989"/>
    </source>
</evidence>
<keyword evidence="1" id="KW-1003">Cell membrane</keyword>